<dbReference type="PIRSF" id="PIRSF500134">
    <property type="entry name" value="UDPglc_DH_bac"/>
    <property type="match status" value="1"/>
</dbReference>
<dbReference type="GO" id="GO:0006065">
    <property type="term" value="P:UDP-glucuronate biosynthetic process"/>
    <property type="evidence" value="ECO:0007669"/>
    <property type="project" value="UniProtKB-UniPathway"/>
</dbReference>
<evidence type="ECO:0000256" key="11">
    <source>
        <dbReference type="PIRSR" id="PIRSR500134-3"/>
    </source>
</evidence>
<dbReference type="Pfam" id="PF03720">
    <property type="entry name" value="UDPG_MGDP_dh_C"/>
    <property type="match status" value="1"/>
</dbReference>
<dbReference type="Proteomes" id="UP000002030">
    <property type="component" value="Chromosome"/>
</dbReference>
<feature type="active site" description="Nucleophile" evidence="9">
    <location>
        <position position="264"/>
    </location>
</feature>
<keyword evidence="5 8" id="KW-0520">NAD</keyword>
<evidence type="ECO:0000256" key="1">
    <source>
        <dbReference type="ARBA" id="ARBA00004701"/>
    </source>
</evidence>
<dbReference type="InterPro" id="IPR014027">
    <property type="entry name" value="UDP-Glc/GDP-Man_DH_C"/>
</dbReference>
<dbReference type="PANTHER" id="PTHR43750:SF3">
    <property type="entry name" value="UDP-GLUCOSE 6-DEHYDROGENASE TUAD"/>
    <property type="match status" value="1"/>
</dbReference>
<evidence type="ECO:0000313" key="13">
    <source>
        <dbReference type="EMBL" id="ACZ18513.1"/>
    </source>
</evidence>
<comment type="function">
    <text evidence="7">Catalyzes the conversion of UDP-glucose into UDP-glucuronate, one of the precursors of teichuronic acid.</text>
</comment>
<dbReference type="PANTHER" id="PTHR43750">
    <property type="entry name" value="UDP-GLUCOSE 6-DEHYDROGENASE TUAD"/>
    <property type="match status" value="1"/>
</dbReference>
<dbReference type="GO" id="GO:0000271">
    <property type="term" value="P:polysaccharide biosynthetic process"/>
    <property type="evidence" value="ECO:0007669"/>
    <property type="project" value="InterPro"/>
</dbReference>
<dbReference type="NCBIfam" id="TIGR03026">
    <property type="entry name" value="NDP-sugDHase"/>
    <property type="match status" value="1"/>
</dbReference>
<name>D1B8B0_THEAS</name>
<gene>
    <name evidence="13" type="ordered locus">Taci_0276</name>
</gene>
<dbReference type="OrthoDB" id="9803238at2"/>
<dbReference type="SUPFAM" id="SSF52413">
    <property type="entry name" value="UDP-glucose/GDP-mannose dehydrogenase C-terminal domain"/>
    <property type="match status" value="1"/>
</dbReference>
<evidence type="ECO:0000256" key="7">
    <source>
        <dbReference type="ARBA" id="ARBA00053241"/>
    </source>
</evidence>
<feature type="binding site" evidence="10">
    <location>
        <position position="208"/>
    </location>
    <ligand>
        <name>substrate</name>
    </ligand>
</feature>
<feature type="binding site" evidence="11">
    <location>
        <position position="86"/>
    </location>
    <ligand>
        <name>NAD(+)</name>
        <dbReference type="ChEBI" id="CHEBI:57540"/>
    </ligand>
</feature>
<accession>D1B8B0</accession>
<feature type="binding site" evidence="10">
    <location>
        <begin position="253"/>
        <end position="257"/>
    </location>
    <ligand>
        <name>substrate</name>
    </ligand>
</feature>
<evidence type="ECO:0000256" key="5">
    <source>
        <dbReference type="ARBA" id="ARBA00023027"/>
    </source>
</evidence>
<dbReference type="KEGG" id="tai:Taci_0276"/>
<evidence type="ECO:0000256" key="10">
    <source>
        <dbReference type="PIRSR" id="PIRSR500134-2"/>
    </source>
</evidence>
<dbReference type="GO" id="GO:0003979">
    <property type="term" value="F:UDP-glucose 6-dehydrogenase activity"/>
    <property type="evidence" value="ECO:0007669"/>
    <property type="project" value="UniProtKB-EC"/>
</dbReference>
<keyword evidence="4 8" id="KW-0560">Oxidoreductase</keyword>
<dbReference type="EnsemblBacteria" id="ACZ18513">
    <property type="protein sequence ID" value="ACZ18513"/>
    <property type="gene ID" value="Taci_0276"/>
</dbReference>
<dbReference type="GO" id="GO:0051287">
    <property type="term" value="F:NAD binding"/>
    <property type="evidence" value="ECO:0007669"/>
    <property type="project" value="InterPro"/>
</dbReference>
<evidence type="ECO:0000313" key="14">
    <source>
        <dbReference type="Proteomes" id="UP000002030"/>
    </source>
</evidence>
<feature type="binding site" evidence="11">
    <location>
        <position position="121"/>
    </location>
    <ligand>
        <name>NAD(+)</name>
        <dbReference type="ChEBI" id="CHEBI:57540"/>
    </ligand>
</feature>
<dbReference type="InterPro" id="IPR008927">
    <property type="entry name" value="6-PGluconate_DH-like_C_sf"/>
</dbReference>
<dbReference type="EC" id="1.1.1.22" evidence="3 8"/>
<feature type="binding site" evidence="11">
    <location>
        <position position="332"/>
    </location>
    <ligand>
        <name>NAD(+)</name>
        <dbReference type="ChEBI" id="CHEBI:57540"/>
    </ligand>
</feature>
<feature type="binding site" evidence="10">
    <location>
        <position position="261"/>
    </location>
    <ligand>
        <name>substrate</name>
    </ligand>
</feature>
<evidence type="ECO:0000259" key="12">
    <source>
        <dbReference type="SMART" id="SM00984"/>
    </source>
</evidence>
<dbReference type="InterPro" id="IPR036291">
    <property type="entry name" value="NAD(P)-bd_dom_sf"/>
</dbReference>
<feature type="domain" description="UDP-glucose/GDP-mannose dehydrogenase C-terminal" evidence="12">
    <location>
        <begin position="318"/>
        <end position="422"/>
    </location>
</feature>
<dbReference type="FunFam" id="1.20.5.100:FF:000001">
    <property type="entry name" value="UDP-glucose 6-dehydrogenase"/>
    <property type="match status" value="1"/>
</dbReference>
<evidence type="ECO:0000256" key="3">
    <source>
        <dbReference type="ARBA" id="ARBA00012954"/>
    </source>
</evidence>
<dbReference type="InterPro" id="IPR028357">
    <property type="entry name" value="UDPglc_DH_bac"/>
</dbReference>
<dbReference type="SMART" id="SM00984">
    <property type="entry name" value="UDPG_MGDP_dh_C"/>
    <property type="match status" value="1"/>
</dbReference>
<keyword evidence="14" id="KW-1185">Reference proteome</keyword>
<comment type="similarity">
    <text evidence="2 8">Belongs to the UDP-glucose/GDP-mannose dehydrogenase family.</text>
</comment>
<comment type="pathway">
    <text evidence="1">Nucleotide-sugar biosynthesis; UDP-alpha-D-glucuronate biosynthesis; UDP-alpha-D-glucuronate from UDP-alpha-D-glucose: step 1/1.</text>
</comment>
<evidence type="ECO:0000256" key="9">
    <source>
        <dbReference type="PIRSR" id="PIRSR500134-1"/>
    </source>
</evidence>
<feature type="binding site" evidence="10">
    <location>
        <position position="325"/>
    </location>
    <ligand>
        <name>substrate</name>
    </ligand>
</feature>
<dbReference type="Gene3D" id="1.20.5.100">
    <property type="entry name" value="Cytochrome c1, transmembrane anchor, C-terminal"/>
    <property type="match status" value="1"/>
</dbReference>
<dbReference type="Pfam" id="PF03721">
    <property type="entry name" value="UDPG_MGDP_dh_N"/>
    <property type="match status" value="1"/>
</dbReference>
<dbReference type="Pfam" id="PF00984">
    <property type="entry name" value="UDPG_MGDP_dh"/>
    <property type="match status" value="1"/>
</dbReference>
<feature type="binding site" evidence="11">
    <location>
        <position position="35"/>
    </location>
    <ligand>
        <name>NAD(+)</name>
        <dbReference type="ChEBI" id="CHEBI:57540"/>
    </ligand>
</feature>
<feature type="binding site" evidence="11">
    <location>
        <position position="267"/>
    </location>
    <ligand>
        <name>NAD(+)</name>
        <dbReference type="ChEBI" id="CHEBI:57540"/>
    </ligand>
</feature>
<organism evidence="13 14">
    <name type="scientific">Thermanaerovibrio acidaminovorans (strain ATCC 49978 / DSM 6589 / Su883)</name>
    <name type="common">Selenomonas acidaminovorans</name>
    <dbReference type="NCBI Taxonomy" id="525903"/>
    <lineage>
        <taxon>Bacteria</taxon>
        <taxon>Thermotogati</taxon>
        <taxon>Synergistota</taxon>
        <taxon>Synergistia</taxon>
        <taxon>Synergistales</taxon>
        <taxon>Synergistaceae</taxon>
        <taxon>Thermanaerovibrio</taxon>
    </lineage>
</organism>
<feature type="binding site" evidence="11">
    <location>
        <position position="30"/>
    </location>
    <ligand>
        <name>NAD(+)</name>
        <dbReference type="ChEBI" id="CHEBI:57540"/>
    </ligand>
</feature>
<reference evidence="13 14" key="1">
    <citation type="journal article" date="2009" name="Stand. Genomic Sci.">
        <title>Complete genome sequence of Thermanaerovibrio acidaminovorans type strain (Su883).</title>
        <authorList>
            <person name="Chovatia M."/>
            <person name="Sikorski J."/>
            <person name="Schroder M."/>
            <person name="Lapidus A."/>
            <person name="Nolan M."/>
            <person name="Tice H."/>
            <person name="Glavina Del Rio T."/>
            <person name="Copeland A."/>
            <person name="Cheng J.F."/>
            <person name="Lucas S."/>
            <person name="Chen F."/>
            <person name="Bruce D."/>
            <person name="Goodwin L."/>
            <person name="Pitluck S."/>
            <person name="Ivanova N."/>
            <person name="Mavromatis K."/>
            <person name="Ovchinnikova G."/>
            <person name="Pati A."/>
            <person name="Chen A."/>
            <person name="Palaniappan K."/>
            <person name="Land M."/>
            <person name="Hauser L."/>
            <person name="Chang Y.J."/>
            <person name="Jeffries C.D."/>
            <person name="Chain P."/>
            <person name="Saunders E."/>
            <person name="Detter J.C."/>
            <person name="Brettin T."/>
            <person name="Rohde M."/>
            <person name="Goker M."/>
            <person name="Spring S."/>
            <person name="Bristow J."/>
            <person name="Markowitz V."/>
            <person name="Hugenholtz P."/>
            <person name="Kyrpides N.C."/>
            <person name="Klenk H.P."/>
            <person name="Eisen J.A."/>
        </authorList>
    </citation>
    <scope>NUCLEOTIDE SEQUENCE [LARGE SCALE GENOMIC DNA]</scope>
    <source>
        <strain evidence="14">ATCC 49978 / DSM 6589 / Su883</strain>
    </source>
</reference>
<dbReference type="STRING" id="525903.Taci_0276"/>
<dbReference type="InterPro" id="IPR017476">
    <property type="entry name" value="UDP-Glc/GDP-Man"/>
</dbReference>
<dbReference type="PROSITE" id="PS51257">
    <property type="entry name" value="PROKAR_LIPOPROTEIN"/>
    <property type="match status" value="1"/>
</dbReference>
<dbReference type="AlphaFoldDB" id="D1B8B0"/>
<evidence type="ECO:0000256" key="4">
    <source>
        <dbReference type="ARBA" id="ARBA00023002"/>
    </source>
</evidence>
<dbReference type="PIRSF" id="PIRSF000124">
    <property type="entry name" value="UDPglc_GDPman_dh"/>
    <property type="match status" value="1"/>
</dbReference>
<dbReference type="InterPro" id="IPR036220">
    <property type="entry name" value="UDP-Glc/GDP-Man_DH_C_sf"/>
</dbReference>
<evidence type="ECO:0000256" key="2">
    <source>
        <dbReference type="ARBA" id="ARBA00006601"/>
    </source>
</evidence>
<dbReference type="RefSeq" id="WP_012869029.1">
    <property type="nucleotide sequence ID" value="NC_013522.1"/>
</dbReference>
<dbReference type="Gene3D" id="3.40.50.720">
    <property type="entry name" value="NAD(P)-binding Rossmann-like Domain"/>
    <property type="match status" value="2"/>
</dbReference>
<proteinExistence type="inferred from homology"/>
<evidence type="ECO:0000256" key="8">
    <source>
        <dbReference type="PIRNR" id="PIRNR000124"/>
    </source>
</evidence>
<dbReference type="InterPro" id="IPR014026">
    <property type="entry name" value="UDP-Glc/GDP-Man_DH_dimer"/>
</dbReference>
<dbReference type="SUPFAM" id="SSF51735">
    <property type="entry name" value="NAD(P)-binding Rossmann-fold domains"/>
    <property type="match status" value="1"/>
</dbReference>
<evidence type="ECO:0000256" key="6">
    <source>
        <dbReference type="ARBA" id="ARBA00047473"/>
    </source>
</evidence>
<dbReference type="HOGENOM" id="CLU_023810_1_2_0"/>
<sequence>MRISVIGTGYVGLVTGACLAGFGNRVVCVDVDQEKVRMLNQDRVPFYEPGLEDIIRNNRTAGRLGFTCSLEEGIRGASVCFITVGTPSDVDGSADLQYVLAVARQIGAHMEEPLVVVTKSTVPVGTADKVRAAIREELEARGVQIPFTVASNPEFLREGAAVSDFMCPDRVVIGTDDPATEETLKELYSFLPPEKVLCMDIRSSEMTKYAANAMLATKISFMNEMARICELVGADVEKVRLGIGSDSRIGYAFISPGCGYGGSCFPKDVRALRHTALRHGYSPRILQAVEDVNESQKHVIFQKILRHFGQDISGLTFAIWGLSFKPNTSDMREASSVTLIQDLLGAGARVRLHDPKAMDEARHILEGRSGVTFVEDQYEAIKGAQGLALVTEWDVYKQPDFQRIREEMESPVIFDGRNQYSPQEMRRLGFTYYAIGRPNKG</sequence>
<dbReference type="UniPathway" id="UPA00038">
    <property type="reaction ID" value="UER00491"/>
</dbReference>
<protein>
    <recommendedName>
        <fullName evidence="3 8">UDP-glucose 6-dehydrogenase</fullName>
        <ecNumber evidence="3 8">1.1.1.22</ecNumber>
    </recommendedName>
</protein>
<dbReference type="PATRIC" id="fig|525903.6.peg.281"/>
<dbReference type="SUPFAM" id="SSF48179">
    <property type="entry name" value="6-phosphogluconate dehydrogenase C-terminal domain-like"/>
    <property type="match status" value="1"/>
</dbReference>
<feature type="binding site" evidence="10">
    <location>
        <begin position="155"/>
        <end position="158"/>
    </location>
    <ligand>
        <name>substrate</name>
    </ligand>
</feature>
<feature type="binding site" evidence="11">
    <location>
        <position position="158"/>
    </location>
    <ligand>
        <name>NAD(+)</name>
        <dbReference type="ChEBI" id="CHEBI:57540"/>
    </ligand>
</feature>
<dbReference type="eggNOG" id="COG1004">
    <property type="taxonomic scope" value="Bacteria"/>
</dbReference>
<comment type="catalytic activity">
    <reaction evidence="6 8">
        <text>UDP-alpha-D-glucose + 2 NAD(+) + H2O = UDP-alpha-D-glucuronate + 2 NADH + 3 H(+)</text>
        <dbReference type="Rhea" id="RHEA:23596"/>
        <dbReference type="ChEBI" id="CHEBI:15377"/>
        <dbReference type="ChEBI" id="CHEBI:15378"/>
        <dbReference type="ChEBI" id="CHEBI:57540"/>
        <dbReference type="ChEBI" id="CHEBI:57945"/>
        <dbReference type="ChEBI" id="CHEBI:58052"/>
        <dbReference type="ChEBI" id="CHEBI:58885"/>
        <dbReference type="EC" id="1.1.1.22"/>
    </reaction>
</comment>
<dbReference type="InterPro" id="IPR001732">
    <property type="entry name" value="UDP-Glc/GDP-Man_DH_N"/>
</dbReference>
<dbReference type="EMBL" id="CP001818">
    <property type="protein sequence ID" value="ACZ18513.1"/>
    <property type="molecule type" value="Genomic_DNA"/>
</dbReference>